<protein>
    <submittedName>
        <fullName evidence="1">Uncharacterized protein</fullName>
    </submittedName>
</protein>
<reference evidence="1" key="1">
    <citation type="journal article" date="2021" name="Genome Biol. Evol.">
        <title>The assembled and annotated genome of the fairy-ring fungus Marasmius oreades.</title>
        <authorList>
            <person name="Hiltunen M."/>
            <person name="Ament-Velasquez S.L."/>
            <person name="Johannesson H."/>
        </authorList>
    </citation>
    <scope>NUCLEOTIDE SEQUENCE</scope>
    <source>
        <strain evidence="1">03SP1</strain>
    </source>
</reference>
<comment type="caution">
    <text evidence="1">The sequence shown here is derived from an EMBL/GenBank/DDBJ whole genome shotgun (WGS) entry which is preliminary data.</text>
</comment>
<dbReference type="AlphaFoldDB" id="A0A9P7RPH2"/>
<accession>A0A9P7RPH2</accession>
<organism evidence="1 2">
    <name type="scientific">Marasmius oreades</name>
    <name type="common">fairy-ring Marasmius</name>
    <dbReference type="NCBI Taxonomy" id="181124"/>
    <lineage>
        <taxon>Eukaryota</taxon>
        <taxon>Fungi</taxon>
        <taxon>Dikarya</taxon>
        <taxon>Basidiomycota</taxon>
        <taxon>Agaricomycotina</taxon>
        <taxon>Agaricomycetes</taxon>
        <taxon>Agaricomycetidae</taxon>
        <taxon>Agaricales</taxon>
        <taxon>Marasmiineae</taxon>
        <taxon>Marasmiaceae</taxon>
        <taxon>Marasmius</taxon>
    </lineage>
</organism>
<proteinExistence type="predicted"/>
<dbReference type="RefSeq" id="XP_043003756.1">
    <property type="nucleotide sequence ID" value="XM_043158409.1"/>
</dbReference>
<sequence>MQSRQIRTSPDSPFVLARHAVDGVPKYILPTDPNHGQRCIEPHRLMRTPGDTAKRYVPKPSGINAPNAAIRDRPMAINPQTMELSKDFIKKFCDTCADLRSQDAFCWEDAVHAHALRGGVPFDYVYPKTVEAIEHHLNGIHGPQFAASLGLDLDTAKRISTMNIIRLRNKQLWSMNGHQKGGYLPMGNAFFASRVMVDSFGCCGAEPPMLVVQQTSDPSNRLLLVDGDRR</sequence>
<keyword evidence="2" id="KW-1185">Reference proteome</keyword>
<dbReference type="EMBL" id="CM032189">
    <property type="protein sequence ID" value="KAG7087285.1"/>
    <property type="molecule type" value="Genomic_DNA"/>
</dbReference>
<dbReference type="Proteomes" id="UP001049176">
    <property type="component" value="Chromosome 9"/>
</dbReference>
<evidence type="ECO:0000313" key="1">
    <source>
        <dbReference type="EMBL" id="KAG7087285.1"/>
    </source>
</evidence>
<dbReference type="GeneID" id="66082338"/>
<evidence type="ECO:0000313" key="2">
    <source>
        <dbReference type="Proteomes" id="UP001049176"/>
    </source>
</evidence>
<dbReference type="OrthoDB" id="10409076at2759"/>
<dbReference type="KEGG" id="more:E1B28_013263"/>
<gene>
    <name evidence="1" type="ORF">E1B28_013263</name>
</gene>
<name>A0A9P7RPH2_9AGAR</name>